<evidence type="ECO:0000259" key="2">
    <source>
        <dbReference type="Pfam" id="PF12172"/>
    </source>
</evidence>
<name>A0A7W3QLZ5_ACTNM</name>
<reference evidence="3 4" key="1">
    <citation type="submission" date="2020-08" db="EMBL/GenBank/DDBJ databases">
        <title>Genomic Encyclopedia of Type Strains, Phase IV (KMG-IV): sequencing the most valuable type-strain genomes for metagenomic binning, comparative biology and taxonomic classification.</title>
        <authorList>
            <person name="Goeker M."/>
        </authorList>
    </citation>
    <scope>NUCLEOTIDE SEQUENCE [LARGE SCALE GENOMIC DNA]</scope>
    <source>
        <strain evidence="3 4">DSM 44197</strain>
    </source>
</reference>
<dbReference type="InterPro" id="IPR002878">
    <property type="entry name" value="ChsH2_C"/>
</dbReference>
<feature type="domain" description="ChsH2 C-terminal OB-fold" evidence="1">
    <location>
        <begin position="69"/>
        <end position="135"/>
    </location>
</feature>
<accession>A0A7W3QLZ5</accession>
<evidence type="ECO:0000259" key="1">
    <source>
        <dbReference type="Pfam" id="PF01796"/>
    </source>
</evidence>
<dbReference type="RefSeq" id="WP_182843806.1">
    <property type="nucleotide sequence ID" value="NZ_BAAALP010000070.1"/>
</dbReference>
<dbReference type="Pfam" id="PF12172">
    <property type="entry name" value="zf-ChsH2"/>
    <property type="match status" value="1"/>
</dbReference>
<dbReference type="InterPro" id="IPR052513">
    <property type="entry name" value="Thioester_dehydratase-like"/>
</dbReference>
<sequence>MSTTPPTDVPAGGRRRPAVDGWFTTADGEVRLLGTRCAACGTPYFPRNELACRNPGCTGPRDGSELGEHALSPRGRIWSYADSRYKPPPPYVSPEPFRPYTVAAVELEAERMVVLGQVVPGVGVEDLEVGMEMELTEGVLYADDEAEYTVWMWRPARGGRNSG</sequence>
<dbReference type="InterPro" id="IPR012340">
    <property type="entry name" value="NA-bd_OB-fold"/>
</dbReference>
<keyword evidence="4" id="KW-1185">Reference proteome</keyword>
<dbReference type="SUPFAM" id="SSF50249">
    <property type="entry name" value="Nucleic acid-binding proteins"/>
    <property type="match status" value="1"/>
</dbReference>
<evidence type="ECO:0000313" key="4">
    <source>
        <dbReference type="Proteomes" id="UP000572680"/>
    </source>
</evidence>
<gene>
    <name evidence="3" type="ORF">HNR61_003124</name>
</gene>
<protein>
    <submittedName>
        <fullName evidence="3">Putative OB-fold protein</fullName>
    </submittedName>
</protein>
<dbReference type="EMBL" id="JACJIA010000003">
    <property type="protein sequence ID" value="MBA8951493.1"/>
    <property type="molecule type" value="Genomic_DNA"/>
</dbReference>
<organism evidence="3 4">
    <name type="scientific">Actinomadura namibiensis</name>
    <dbReference type="NCBI Taxonomy" id="182080"/>
    <lineage>
        <taxon>Bacteria</taxon>
        <taxon>Bacillati</taxon>
        <taxon>Actinomycetota</taxon>
        <taxon>Actinomycetes</taxon>
        <taxon>Streptosporangiales</taxon>
        <taxon>Thermomonosporaceae</taxon>
        <taxon>Actinomadura</taxon>
    </lineage>
</organism>
<comment type="caution">
    <text evidence="3">The sequence shown here is derived from an EMBL/GenBank/DDBJ whole genome shotgun (WGS) entry which is preliminary data.</text>
</comment>
<evidence type="ECO:0000313" key="3">
    <source>
        <dbReference type="EMBL" id="MBA8951493.1"/>
    </source>
</evidence>
<dbReference type="Pfam" id="PF01796">
    <property type="entry name" value="OB_ChsH2_C"/>
    <property type="match status" value="1"/>
</dbReference>
<dbReference type="InterPro" id="IPR022002">
    <property type="entry name" value="ChsH2_Znr"/>
</dbReference>
<dbReference type="AlphaFoldDB" id="A0A7W3QLZ5"/>
<dbReference type="PANTHER" id="PTHR34075">
    <property type="entry name" value="BLR3430 PROTEIN"/>
    <property type="match status" value="1"/>
</dbReference>
<dbReference type="Proteomes" id="UP000572680">
    <property type="component" value="Unassembled WGS sequence"/>
</dbReference>
<feature type="domain" description="ChsH2 rubredoxin-like zinc ribbon" evidence="2">
    <location>
        <begin position="31"/>
        <end position="57"/>
    </location>
</feature>
<dbReference type="PANTHER" id="PTHR34075:SF5">
    <property type="entry name" value="BLR3430 PROTEIN"/>
    <property type="match status" value="1"/>
</dbReference>
<proteinExistence type="predicted"/>